<dbReference type="SUPFAM" id="SSF47413">
    <property type="entry name" value="lambda repressor-like DNA-binding domains"/>
    <property type="match status" value="1"/>
</dbReference>
<feature type="domain" description="HTH cro/C1-type" evidence="1">
    <location>
        <begin position="24"/>
        <end position="78"/>
    </location>
</feature>
<name>A0ABQ4BIJ4_9ACTN</name>
<dbReference type="EMBL" id="BOMS01000106">
    <property type="protein sequence ID" value="GIE70505.1"/>
    <property type="molecule type" value="Genomic_DNA"/>
</dbReference>
<evidence type="ECO:0000313" key="3">
    <source>
        <dbReference type="Proteomes" id="UP000624709"/>
    </source>
</evidence>
<reference evidence="2 3" key="1">
    <citation type="submission" date="2021-01" db="EMBL/GenBank/DDBJ databases">
        <title>Whole genome shotgun sequence of Actinoplanes palleronii NBRC 14916.</title>
        <authorList>
            <person name="Komaki H."/>
            <person name="Tamura T."/>
        </authorList>
    </citation>
    <scope>NUCLEOTIDE SEQUENCE [LARGE SCALE GENOMIC DNA]</scope>
    <source>
        <strain evidence="2 3">NBRC 14916</strain>
    </source>
</reference>
<gene>
    <name evidence="2" type="ORF">Apa02nite_066130</name>
</gene>
<dbReference type="Pfam" id="PF19054">
    <property type="entry name" value="DUF5753"/>
    <property type="match status" value="1"/>
</dbReference>
<dbReference type="Proteomes" id="UP000624709">
    <property type="component" value="Unassembled WGS sequence"/>
</dbReference>
<dbReference type="CDD" id="cd00093">
    <property type="entry name" value="HTH_XRE"/>
    <property type="match status" value="1"/>
</dbReference>
<dbReference type="SMART" id="SM00530">
    <property type="entry name" value="HTH_XRE"/>
    <property type="match status" value="1"/>
</dbReference>
<dbReference type="RefSeq" id="WP_344574485.1">
    <property type="nucleotide sequence ID" value="NZ_BAAATY010000034.1"/>
</dbReference>
<dbReference type="PROSITE" id="PS50943">
    <property type="entry name" value="HTH_CROC1"/>
    <property type="match status" value="1"/>
</dbReference>
<dbReference type="InterPro" id="IPR043917">
    <property type="entry name" value="DUF5753"/>
</dbReference>
<comment type="caution">
    <text evidence="2">The sequence shown here is derived from an EMBL/GenBank/DDBJ whole genome shotgun (WGS) entry which is preliminary data.</text>
</comment>
<dbReference type="InterPro" id="IPR001387">
    <property type="entry name" value="Cro/C1-type_HTH"/>
</dbReference>
<proteinExistence type="predicted"/>
<dbReference type="Pfam" id="PF13560">
    <property type="entry name" value="HTH_31"/>
    <property type="match status" value="1"/>
</dbReference>
<evidence type="ECO:0000259" key="1">
    <source>
        <dbReference type="PROSITE" id="PS50943"/>
    </source>
</evidence>
<accession>A0ABQ4BIJ4</accession>
<keyword evidence="3" id="KW-1185">Reference proteome</keyword>
<dbReference type="Gene3D" id="1.10.260.40">
    <property type="entry name" value="lambda repressor-like DNA-binding domains"/>
    <property type="match status" value="1"/>
</dbReference>
<evidence type="ECO:0000313" key="2">
    <source>
        <dbReference type="EMBL" id="GIE70505.1"/>
    </source>
</evidence>
<protein>
    <submittedName>
        <fullName evidence="2">Transcriptional regulator</fullName>
    </submittedName>
</protein>
<sequence length="292" mass="32533">MESRSMPVRRQAPTVARRRLAAEMLELRTAAGRSREAVGADTGLSQGALHRIETAKTTPQAGTLNHLMDYYGVTDPEKRAAMHDLRKRSKQLKWLELFEGGDLPDSYRTLASFEADATRMSGYESLFIPGLLQTRAYTETIIRALLPEAPAEEIEQRLNIRMRRQEALTKPHPVALWAILDEAALRRRVGSLETYREQLVHLLAAGQKPNVTIQVIPFSTGAHLGMPGAFAVLEFQEPDPPLVYMENAGGGLFVEADSEIVWYRNSFLRLAAQALNPQDTAAWIERVASAAE</sequence>
<dbReference type="InterPro" id="IPR010982">
    <property type="entry name" value="Lambda_DNA-bd_dom_sf"/>
</dbReference>
<organism evidence="2 3">
    <name type="scientific">Actinoplanes palleronii</name>
    <dbReference type="NCBI Taxonomy" id="113570"/>
    <lineage>
        <taxon>Bacteria</taxon>
        <taxon>Bacillati</taxon>
        <taxon>Actinomycetota</taxon>
        <taxon>Actinomycetes</taxon>
        <taxon>Micromonosporales</taxon>
        <taxon>Micromonosporaceae</taxon>
        <taxon>Actinoplanes</taxon>
    </lineage>
</organism>